<reference evidence="11" key="1">
    <citation type="submission" date="2022-12" db="EMBL/GenBank/DDBJ databases">
        <title>Draft genome assemblies for two species of Escallonia (Escalloniales).</title>
        <authorList>
            <person name="Chanderbali A."/>
            <person name="Dervinis C."/>
            <person name="Anghel I."/>
            <person name="Soltis D."/>
            <person name="Soltis P."/>
            <person name="Zapata F."/>
        </authorList>
    </citation>
    <scope>NUCLEOTIDE SEQUENCE</scope>
    <source>
        <strain evidence="11">UCBG64.0493</strain>
        <tissue evidence="11">Leaf</tissue>
    </source>
</reference>
<comment type="similarity">
    <text evidence="1">Belongs to the disease resistance NB-LRR family.</text>
</comment>
<dbReference type="FunFam" id="3.40.50.300:FF:001091">
    <property type="entry name" value="Probable disease resistance protein At1g61300"/>
    <property type="match status" value="1"/>
</dbReference>
<evidence type="ECO:0000259" key="9">
    <source>
        <dbReference type="Pfam" id="PF23559"/>
    </source>
</evidence>
<dbReference type="FunFam" id="1.10.10.10:FF:000322">
    <property type="entry name" value="Probable disease resistance protein At1g63360"/>
    <property type="match status" value="1"/>
</dbReference>
<evidence type="ECO:0000259" key="7">
    <source>
        <dbReference type="Pfam" id="PF00931"/>
    </source>
</evidence>
<dbReference type="InterPro" id="IPR058922">
    <property type="entry name" value="WHD_DRP"/>
</dbReference>
<organism evidence="11 12">
    <name type="scientific">Escallonia herrerae</name>
    <dbReference type="NCBI Taxonomy" id="1293975"/>
    <lineage>
        <taxon>Eukaryota</taxon>
        <taxon>Viridiplantae</taxon>
        <taxon>Streptophyta</taxon>
        <taxon>Embryophyta</taxon>
        <taxon>Tracheophyta</taxon>
        <taxon>Spermatophyta</taxon>
        <taxon>Magnoliopsida</taxon>
        <taxon>eudicotyledons</taxon>
        <taxon>Gunneridae</taxon>
        <taxon>Pentapetalae</taxon>
        <taxon>asterids</taxon>
        <taxon>campanulids</taxon>
        <taxon>Escalloniales</taxon>
        <taxon>Escalloniaceae</taxon>
        <taxon>Escallonia</taxon>
    </lineage>
</organism>
<dbReference type="InterPro" id="IPR041118">
    <property type="entry name" value="Rx_N"/>
</dbReference>
<keyword evidence="2" id="KW-0433">Leucine-rich repeat</keyword>
<keyword evidence="4" id="KW-0547">Nucleotide-binding</keyword>
<evidence type="ECO:0000256" key="3">
    <source>
        <dbReference type="ARBA" id="ARBA00022737"/>
    </source>
</evidence>
<keyword evidence="12" id="KW-1185">Reference proteome</keyword>
<dbReference type="GO" id="GO:0098542">
    <property type="term" value="P:defense response to other organism"/>
    <property type="evidence" value="ECO:0007669"/>
    <property type="project" value="TreeGrafter"/>
</dbReference>
<accession>A0AA88WUG0</accession>
<evidence type="ECO:0000313" key="11">
    <source>
        <dbReference type="EMBL" id="KAK3034353.1"/>
    </source>
</evidence>
<dbReference type="InterPro" id="IPR044974">
    <property type="entry name" value="Disease_R_plants"/>
</dbReference>
<dbReference type="InterPro" id="IPR036388">
    <property type="entry name" value="WH-like_DNA-bd_sf"/>
</dbReference>
<dbReference type="Gene3D" id="3.40.50.300">
    <property type="entry name" value="P-loop containing nucleotide triphosphate hydrolases"/>
    <property type="match status" value="1"/>
</dbReference>
<dbReference type="Gene3D" id="1.10.8.430">
    <property type="entry name" value="Helical domain of apoptotic protease-activating factors"/>
    <property type="match status" value="1"/>
</dbReference>
<dbReference type="InterPro" id="IPR042197">
    <property type="entry name" value="Apaf_helical"/>
</dbReference>
<dbReference type="PANTHER" id="PTHR23155:SF1238">
    <property type="entry name" value="TOMV SUSCEPTIBLE PROTEIN TM-2"/>
    <property type="match status" value="1"/>
</dbReference>
<dbReference type="AlphaFoldDB" id="A0AA88WUG0"/>
<sequence>MADIALSAVITMAIEITANLVISEGSGLYWLQEHINWIEREMKRIQSYLEDADAKEVRGRGVANLINDIKDLAHDVEDVLDTFLPQMASQKRKTGNLSCARTSACTLLTWNCYVERKFAVEIEKIRQRVADIDRSRTTYGITSDGDRAENDAWDSRRPFLHADEQHIIGFDKDIQKLEAKLLNVESKYDVISIVGMPGLGKTTLAKKVFKSIKHRFECSAMVYVSQKPNPREIKKDIARQVGLDQKEKREEYLETSLYEFLEEKRYIIMLDDIWKNETWDALKICIPISFANGGRILLTSRNTGVGRYIGGESSLHELVPLNPNDSWKLFSKMVMDPLGNTDVACVPPELTDVSRQIIERCGGLPLAIVLTTSLLLSREKTEHAWKGVLGSMGQGEGDKLTKILDLSYKDLPIRLKPCFLYFGLFPESHEISVFQLVNLWVADKLISASETSGDRTVEDMGEDYLNNLVSRNLIQVVSRRFDGRIRSCRIHDVLHNYSISIAVGSNFFSTLSNISSHSSMRVRRFTTHLSSITKLTSLNHQTPKLRGLLCFNKEGILGVEQPRKIFKEFIFLRVLSIECRLGQYLSVPNEIGNFIHLSYLGLSGNWHAKFPATVCNLKNLLTLDAGKCMLLSLPTLIWQMKQLRHLILPATVVFHNPIVGGCKIKNRDMLPIEASLPDLQTLFLVSDDRLKANWLYNFVSLRKLGISYSTEQIIEVLSASTPISDKLENMRLVWSLLYLHECPMTKFDFSHYQNLYKLHLEGSMGKLPNPHTFPPNLTKLTLRMTAFDEDSMEAMKKLPKLRILKMQEGSYKGKSIACFGVQDFPQLEVLQIRGEPHLEELVTEESAMPKLRKLTISSCKNLSTLSGRLRNIMDDDKIVL</sequence>
<feature type="domain" description="Disease resistance protein winged helix" evidence="9">
    <location>
        <begin position="424"/>
        <end position="496"/>
    </location>
</feature>
<dbReference type="PANTHER" id="PTHR23155">
    <property type="entry name" value="DISEASE RESISTANCE PROTEIN RP"/>
    <property type="match status" value="1"/>
</dbReference>
<evidence type="ECO:0000256" key="4">
    <source>
        <dbReference type="ARBA" id="ARBA00022741"/>
    </source>
</evidence>
<evidence type="ECO:0000259" key="10">
    <source>
        <dbReference type="Pfam" id="PF23598"/>
    </source>
</evidence>
<dbReference type="Pfam" id="PF23559">
    <property type="entry name" value="WHD_DRP"/>
    <property type="match status" value="1"/>
</dbReference>
<dbReference type="Pfam" id="PF18052">
    <property type="entry name" value="Rx_N"/>
    <property type="match status" value="1"/>
</dbReference>
<evidence type="ECO:0008006" key="13">
    <source>
        <dbReference type="Google" id="ProtNLM"/>
    </source>
</evidence>
<feature type="domain" description="NB-ARC" evidence="7">
    <location>
        <begin position="171"/>
        <end position="336"/>
    </location>
</feature>
<evidence type="ECO:0000256" key="2">
    <source>
        <dbReference type="ARBA" id="ARBA00022614"/>
    </source>
</evidence>
<feature type="domain" description="Disease resistance R13L4/SHOC-2-like LRR" evidence="10">
    <location>
        <begin position="566"/>
        <end position="857"/>
    </location>
</feature>
<evidence type="ECO:0000259" key="8">
    <source>
        <dbReference type="Pfam" id="PF18052"/>
    </source>
</evidence>
<keyword evidence="3" id="KW-0677">Repeat</keyword>
<dbReference type="Gene3D" id="3.80.10.10">
    <property type="entry name" value="Ribonuclease Inhibitor"/>
    <property type="match status" value="1"/>
</dbReference>
<name>A0AA88WUG0_9ASTE</name>
<dbReference type="InterPro" id="IPR055414">
    <property type="entry name" value="LRR_R13L4/SHOC2-like"/>
</dbReference>
<dbReference type="InterPro" id="IPR002182">
    <property type="entry name" value="NB-ARC"/>
</dbReference>
<dbReference type="InterPro" id="IPR038005">
    <property type="entry name" value="RX-like_CC"/>
</dbReference>
<evidence type="ECO:0000256" key="6">
    <source>
        <dbReference type="ARBA" id="ARBA00022840"/>
    </source>
</evidence>
<keyword evidence="6" id="KW-0067">ATP-binding</keyword>
<dbReference type="InterPro" id="IPR032675">
    <property type="entry name" value="LRR_dom_sf"/>
</dbReference>
<comment type="caution">
    <text evidence="11">The sequence shown here is derived from an EMBL/GenBank/DDBJ whole genome shotgun (WGS) entry which is preliminary data.</text>
</comment>
<dbReference type="PRINTS" id="PR00364">
    <property type="entry name" value="DISEASERSIST"/>
</dbReference>
<keyword evidence="5" id="KW-0611">Plant defense</keyword>
<dbReference type="GO" id="GO:0005524">
    <property type="term" value="F:ATP binding"/>
    <property type="evidence" value="ECO:0007669"/>
    <property type="project" value="UniProtKB-KW"/>
</dbReference>
<proteinExistence type="inferred from homology"/>
<dbReference type="SUPFAM" id="SSF52058">
    <property type="entry name" value="L domain-like"/>
    <property type="match status" value="1"/>
</dbReference>
<protein>
    <recommendedName>
        <fullName evidence="13">AAA+ ATPase domain-containing protein</fullName>
    </recommendedName>
</protein>
<dbReference type="Gene3D" id="1.10.10.10">
    <property type="entry name" value="Winged helix-like DNA-binding domain superfamily/Winged helix DNA-binding domain"/>
    <property type="match status" value="1"/>
</dbReference>
<gene>
    <name evidence="11" type="ORF">RJ639_032251</name>
</gene>
<dbReference type="Gene3D" id="1.20.5.4130">
    <property type="match status" value="1"/>
</dbReference>
<dbReference type="InterPro" id="IPR027417">
    <property type="entry name" value="P-loop_NTPase"/>
</dbReference>
<dbReference type="GO" id="GO:0043531">
    <property type="term" value="F:ADP binding"/>
    <property type="evidence" value="ECO:0007669"/>
    <property type="project" value="InterPro"/>
</dbReference>
<dbReference type="Pfam" id="PF23598">
    <property type="entry name" value="LRR_14"/>
    <property type="match status" value="1"/>
</dbReference>
<feature type="domain" description="Disease resistance N-terminal" evidence="8">
    <location>
        <begin position="9"/>
        <end position="97"/>
    </location>
</feature>
<evidence type="ECO:0000256" key="5">
    <source>
        <dbReference type="ARBA" id="ARBA00022821"/>
    </source>
</evidence>
<dbReference type="SUPFAM" id="SSF52540">
    <property type="entry name" value="P-loop containing nucleoside triphosphate hydrolases"/>
    <property type="match status" value="1"/>
</dbReference>
<dbReference type="Proteomes" id="UP001188597">
    <property type="component" value="Unassembled WGS sequence"/>
</dbReference>
<dbReference type="GO" id="GO:0051607">
    <property type="term" value="P:defense response to virus"/>
    <property type="evidence" value="ECO:0007669"/>
    <property type="project" value="UniProtKB-ARBA"/>
</dbReference>
<dbReference type="Pfam" id="PF00931">
    <property type="entry name" value="NB-ARC"/>
    <property type="match status" value="1"/>
</dbReference>
<evidence type="ECO:0000256" key="1">
    <source>
        <dbReference type="ARBA" id="ARBA00008894"/>
    </source>
</evidence>
<evidence type="ECO:0000313" key="12">
    <source>
        <dbReference type="Proteomes" id="UP001188597"/>
    </source>
</evidence>
<dbReference type="CDD" id="cd14798">
    <property type="entry name" value="RX-CC_like"/>
    <property type="match status" value="1"/>
</dbReference>
<dbReference type="EMBL" id="JAVXUP010000203">
    <property type="protein sequence ID" value="KAK3034353.1"/>
    <property type="molecule type" value="Genomic_DNA"/>
</dbReference>